<dbReference type="Proteomes" id="UP000668403">
    <property type="component" value="Unassembled WGS sequence"/>
</dbReference>
<dbReference type="InterPro" id="IPR057727">
    <property type="entry name" value="WCX_dom"/>
</dbReference>
<dbReference type="Pfam" id="PF19187">
    <property type="entry name" value="HTH_PafC"/>
    <property type="match status" value="1"/>
</dbReference>
<evidence type="ECO:0000259" key="1">
    <source>
        <dbReference type="Pfam" id="PF13280"/>
    </source>
</evidence>
<dbReference type="PANTHER" id="PTHR34580:SF3">
    <property type="entry name" value="PROTEIN PAFB"/>
    <property type="match status" value="1"/>
</dbReference>
<dbReference type="PIRSF" id="PIRSF016838">
    <property type="entry name" value="PafC"/>
    <property type="match status" value="1"/>
</dbReference>
<dbReference type="InterPro" id="IPR028349">
    <property type="entry name" value="PafC-like"/>
</dbReference>
<proteinExistence type="predicted"/>
<dbReference type="AlphaFoldDB" id="A0A939TUQ2"/>
<accession>A0A939TUQ2</accession>
<protein>
    <submittedName>
        <fullName evidence="4">WYL domain-containing protein</fullName>
    </submittedName>
</protein>
<dbReference type="InterPro" id="IPR026881">
    <property type="entry name" value="WYL_dom"/>
</dbReference>
<dbReference type="RefSeq" id="WP_208238601.1">
    <property type="nucleotide sequence ID" value="NZ_BAAAQU010000002.1"/>
</dbReference>
<feature type="domain" description="WYL" evidence="1">
    <location>
        <begin position="150"/>
        <end position="216"/>
    </location>
</feature>
<dbReference type="EMBL" id="JAGFBF010000005">
    <property type="protein sequence ID" value="MBO2989970.1"/>
    <property type="molecule type" value="Genomic_DNA"/>
</dbReference>
<gene>
    <name evidence="4" type="ORF">J4H85_08205</name>
</gene>
<comment type="caution">
    <text evidence="4">The sequence shown here is derived from an EMBL/GenBank/DDBJ whole genome shotgun (WGS) entry which is preliminary data.</text>
</comment>
<dbReference type="PANTHER" id="PTHR34580">
    <property type="match status" value="1"/>
</dbReference>
<evidence type="ECO:0000313" key="4">
    <source>
        <dbReference type="EMBL" id="MBO2989970.1"/>
    </source>
</evidence>
<dbReference type="Pfam" id="PF25583">
    <property type="entry name" value="WCX"/>
    <property type="match status" value="1"/>
</dbReference>
<sequence>MAEQLPTPDRVILLLSLVPYLQEHGPTTITELSLAFDAEPKMLRDLVRFLGTAGVPGETLRYQHEDLFDIDWDALERDDTVSLVQAVAVDDAPRFSSVETAALLAGLHALTSMLPGPDAEIAMSAAAKLGATSGATSPLSVTADPQDPRLPDVVSAIDAGRLVEFAYRDAAGSVTERMVDPWSLTQNGGAWYLRGYCRTRGDERLFRIDRMSGIRVREEAVAHPAPRDRRDRANDRGGVTVIALARESALPRLRDAFPEVLEQTADGRVRIRLRLGHPNAAVTLVQAVPGDIEIEAPAAAREAVRDWAGRALSVYGD</sequence>
<feature type="domain" description="WCX" evidence="3">
    <location>
        <begin position="240"/>
        <end position="312"/>
    </location>
</feature>
<dbReference type="PROSITE" id="PS52050">
    <property type="entry name" value="WYL"/>
    <property type="match status" value="1"/>
</dbReference>
<dbReference type="InterPro" id="IPR051534">
    <property type="entry name" value="CBASS_pafABC_assoc_protein"/>
</dbReference>
<name>A0A939TUQ2_9MICO</name>
<dbReference type="Pfam" id="PF13280">
    <property type="entry name" value="WYL"/>
    <property type="match status" value="1"/>
</dbReference>
<reference evidence="4" key="1">
    <citation type="submission" date="2021-03" db="EMBL/GenBank/DDBJ databases">
        <title>Leucobacter chromiisoli sp. nov., isolated from chromium-containing soil of chemical plant.</title>
        <authorList>
            <person name="Xu Z."/>
        </authorList>
    </citation>
    <scope>NUCLEOTIDE SEQUENCE</scope>
    <source>
        <strain evidence="4">K 70/01</strain>
    </source>
</reference>
<evidence type="ECO:0000259" key="3">
    <source>
        <dbReference type="Pfam" id="PF25583"/>
    </source>
</evidence>
<keyword evidence="5" id="KW-1185">Reference proteome</keyword>
<evidence type="ECO:0000313" key="5">
    <source>
        <dbReference type="Proteomes" id="UP000668403"/>
    </source>
</evidence>
<evidence type="ECO:0000259" key="2">
    <source>
        <dbReference type="Pfam" id="PF19187"/>
    </source>
</evidence>
<dbReference type="InterPro" id="IPR043839">
    <property type="entry name" value="PafC_HTH"/>
</dbReference>
<organism evidence="4 5">
    <name type="scientific">Leucobacter tardus</name>
    <dbReference type="NCBI Taxonomy" id="501483"/>
    <lineage>
        <taxon>Bacteria</taxon>
        <taxon>Bacillati</taxon>
        <taxon>Actinomycetota</taxon>
        <taxon>Actinomycetes</taxon>
        <taxon>Micrococcales</taxon>
        <taxon>Microbacteriaceae</taxon>
        <taxon>Leucobacter</taxon>
    </lineage>
</organism>
<feature type="domain" description="PafC HTH" evidence="2">
    <location>
        <begin position="9"/>
        <end position="130"/>
    </location>
</feature>